<organism evidence="9 10">
    <name type="scientific">Cichlidogyrus casuarinus</name>
    <dbReference type="NCBI Taxonomy" id="1844966"/>
    <lineage>
        <taxon>Eukaryota</taxon>
        <taxon>Metazoa</taxon>
        <taxon>Spiralia</taxon>
        <taxon>Lophotrochozoa</taxon>
        <taxon>Platyhelminthes</taxon>
        <taxon>Monogenea</taxon>
        <taxon>Monopisthocotylea</taxon>
        <taxon>Dactylogyridea</taxon>
        <taxon>Ancyrocephalidae</taxon>
        <taxon>Cichlidogyrus</taxon>
    </lineage>
</organism>
<feature type="domain" description="UBA" evidence="8">
    <location>
        <begin position="236"/>
        <end position="277"/>
    </location>
</feature>
<dbReference type="GO" id="GO:0031593">
    <property type="term" value="F:polyubiquitin modification-dependent protein binding"/>
    <property type="evidence" value="ECO:0007669"/>
    <property type="project" value="UniProtKB-UniRule"/>
</dbReference>
<feature type="domain" description="UBA" evidence="8">
    <location>
        <begin position="88"/>
        <end position="128"/>
    </location>
</feature>
<dbReference type="InterPro" id="IPR036353">
    <property type="entry name" value="XPC-bd_sf"/>
</dbReference>
<dbReference type="Pfam" id="PF09280">
    <property type="entry name" value="XPC-binding"/>
    <property type="match status" value="1"/>
</dbReference>
<comment type="caution">
    <text evidence="9">The sequence shown here is derived from an EMBL/GenBank/DDBJ whole genome shotgun (WGS) entry which is preliminary data.</text>
</comment>
<dbReference type="InterPro" id="IPR041811">
    <property type="entry name" value="RAD23A/B_UBA1"/>
</dbReference>
<keyword evidence="3 6" id="KW-0227">DNA damage</keyword>
<proteinExistence type="inferred from homology"/>
<accession>A0ABD2QEW4</accession>
<dbReference type="Proteomes" id="UP001626550">
    <property type="component" value="Unassembled WGS sequence"/>
</dbReference>
<name>A0ABD2QEW4_9PLAT</name>
<reference evidence="9 10" key="1">
    <citation type="submission" date="2024-11" db="EMBL/GenBank/DDBJ databases">
        <title>Adaptive evolution of stress response genes in parasites aligns with host niche diversity.</title>
        <authorList>
            <person name="Hahn C."/>
            <person name="Resl P."/>
        </authorList>
    </citation>
    <scope>NUCLEOTIDE SEQUENCE [LARGE SCALE GENOMIC DNA]</scope>
    <source>
        <strain evidence="9">EGGRZ-B1_66</strain>
        <tissue evidence="9">Body</tissue>
    </source>
</reference>
<dbReference type="InterPro" id="IPR004806">
    <property type="entry name" value="Rad23"/>
</dbReference>
<gene>
    <name evidence="9" type="primary">RAD23B</name>
    <name evidence="9" type="ORF">Ciccas_004479</name>
</gene>
<dbReference type="PRINTS" id="PR01839">
    <property type="entry name" value="RAD23PROTEIN"/>
</dbReference>
<keyword evidence="5 6" id="KW-0539">Nucleus</keyword>
<dbReference type="SUPFAM" id="SSF101238">
    <property type="entry name" value="XPC-binding domain"/>
    <property type="match status" value="1"/>
</dbReference>
<dbReference type="AlphaFoldDB" id="A0ABD2QEW4"/>
<evidence type="ECO:0000259" key="8">
    <source>
        <dbReference type="PROSITE" id="PS50030"/>
    </source>
</evidence>
<dbReference type="InterPro" id="IPR006636">
    <property type="entry name" value="STI1_HS-bd"/>
</dbReference>
<dbReference type="GO" id="GO:0005634">
    <property type="term" value="C:nucleus"/>
    <property type="evidence" value="ECO:0007669"/>
    <property type="project" value="UniProtKB-SubCell"/>
</dbReference>
<evidence type="ECO:0000256" key="4">
    <source>
        <dbReference type="ARBA" id="ARBA00023204"/>
    </source>
</evidence>
<sequence length="282" mass="31235">MDDDKKLRDYNVSEKEFIVVMMKINKPILKDPEPKKPTASTEAPSSETTSKPALPKESQPVPGEPSTPSNPAAPQENESGVNALVTGSEYQRSVDEIMAMGFERSKVVQAMRASFNNPDRAVEYLLSGNIPTLEEDMVTAQPGGNLTDSNSPSESVSENPIAALASHPQFQQMRAILRQNPDLLPQIISEIQSSNPAVFEVIRNHQEEFLRFLHQDEEPANTGQGTQPRQVVLTMTQEERAAVERLKAMGFSEDMVLQAYYACEKNEDLAADFLLREAADED</sequence>
<feature type="compositionally biased region" description="Low complexity" evidence="7">
    <location>
        <begin position="37"/>
        <end position="50"/>
    </location>
</feature>
<dbReference type="Pfam" id="PF00627">
    <property type="entry name" value="UBA"/>
    <property type="match status" value="2"/>
</dbReference>
<keyword evidence="1" id="KW-0597">Phosphoprotein</keyword>
<keyword evidence="10" id="KW-1185">Reference proteome</keyword>
<dbReference type="InterPro" id="IPR015940">
    <property type="entry name" value="UBA"/>
</dbReference>
<dbReference type="SUPFAM" id="SSF46934">
    <property type="entry name" value="UBA-like"/>
    <property type="match status" value="2"/>
</dbReference>
<keyword evidence="2" id="KW-0677">Repeat</keyword>
<evidence type="ECO:0000256" key="3">
    <source>
        <dbReference type="ARBA" id="ARBA00022763"/>
    </source>
</evidence>
<dbReference type="PROSITE" id="PS50030">
    <property type="entry name" value="UBA"/>
    <property type="match status" value="2"/>
</dbReference>
<evidence type="ECO:0000313" key="10">
    <source>
        <dbReference type="Proteomes" id="UP001626550"/>
    </source>
</evidence>
<dbReference type="GO" id="GO:0043161">
    <property type="term" value="P:proteasome-mediated ubiquitin-dependent protein catabolic process"/>
    <property type="evidence" value="ECO:0007669"/>
    <property type="project" value="UniProtKB-UniRule"/>
</dbReference>
<dbReference type="InterPro" id="IPR015360">
    <property type="entry name" value="XPC-bd"/>
</dbReference>
<evidence type="ECO:0000256" key="5">
    <source>
        <dbReference type="ARBA" id="ARBA00023242"/>
    </source>
</evidence>
<keyword evidence="4 6" id="KW-0234">DNA repair</keyword>
<dbReference type="GO" id="GO:0003684">
    <property type="term" value="F:damaged DNA binding"/>
    <property type="evidence" value="ECO:0007669"/>
    <property type="project" value="UniProtKB-UniRule"/>
</dbReference>
<feature type="compositionally biased region" description="Polar residues" evidence="7">
    <location>
        <begin position="66"/>
        <end position="79"/>
    </location>
</feature>
<evidence type="ECO:0000256" key="1">
    <source>
        <dbReference type="ARBA" id="ARBA00022553"/>
    </source>
</evidence>
<dbReference type="FunFam" id="1.10.8.10:FF:000003">
    <property type="entry name" value="UV excision repair protein RAD23 homolog"/>
    <property type="match status" value="1"/>
</dbReference>
<dbReference type="FunFam" id="1.10.8.10:FF:000002">
    <property type="entry name" value="UV excision repair protein RAD23 homolog"/>
    <property type="match status" value="1"/>
</dbReference>
<evidence type="ECO:0000256" key="6">
    <source>
        <dbReference type="RuleBase" id="RU367049"/>
    </source>
</evidence>
<comment type="function">
    <text evidence="6">Multiubiquitin chain receptor involved in modulation of proteasomal degradation. Involved in nucleotide excision repair.</text>
</comment>
<dbReference type="GO" id="GO:0043130">
    <property type="term" value="F:ubiquitin binding"/>
    <property type="evidence" value="ECO:0007669"/>
    <property type="project" value="UniProtKB-UniRule"/>
</dbReference>
<dbReference type="InterPro" id="IPR009060">
    <property type="entry name" value="UBA-like_sf"/>
</dbReference>
<dbReference type="SMART" id="SM00727">
    <property type="entry name" value="STI1"/>
    <property type="match status" value="1"/>
</dbReference>
<comment type="subcellular location">
    <subcellularLocation>
        <location evidence="6">Nucleus</location>
    </subcellularLocation>
    <subcellularLocation>
        <location evidence="6">Cytoplasm</location>
    </subcellularLocation>
</comment>
<dbReference type="Gene3D" id="1.10.10.540">
    <property type="entry name" value="XPC-binding domain"/>
    <property type="match status" value="1"/>
</dbReference>
<evidence type="ECO:0000256" key="7">
    <source>
        <dbReference type="SAM" id="MobiDB-lite"/>
    </source>
</evidence>
<dbReference type="EMBL" id="JBJKFK010000471">
    <property type="protein sequence ID" value="KAL3316866.1"/>
    <property type="molecule type" value="Genomic_DNA"/>
</dbReference>
<keyword evidence="6" id="KW-0963">Cytoplasm</keyword>
<protein>
    <recommendedName>
        <fullName evidence="6">UV excision repair protein RAD23</fullName>
    </recommendedName>
</protein>
<dbReference type="CDD" id="cd14377">
    <property type="entry name" value="UBA1_Rad23"/>
    <property type="match status" value="1"/>
</dbReference>
<evidence type="ECO:0000256" key="2">
    <source>
        <dbReference type="ARBA" id="ARBA00022737"/>
    </source>
</evidence>
<dbReference type="PANTHER" id="PTHR10621:SF0">
    <property type="entry name" value="UV EXCISION REPAIR PROTEIN RAD23"/>
    <property type="match status" value="1"/>
</dbReference>
<dbReference type="CDD" id="cd14380">
    <property type="entry name" value="UBA2_Rad23"/>
    <property type="match status" value="1"/>
</dbReference>
<dbReference type="GO" id="GO:0006289">
    <property type="term" value="P:nucleotide-excision repair"/>
    <property type="evidence" value="ECO:0007669"/>
    <property type="project" value="UniProtKB-UniRule"/>
</dbReference>
<dbReference type="SMART" id="SM00165">
    <property type="entry name" value="UBA"/>
    <property type="match status" value="2"/>
</dbReference>
<feature type="region of interest" description="Disordered" evidence="7">
    <location>
        <begin position="24"/>
        <end position="79"/>
    </location>
</feature>
<evidence type="ECO:0000313" key="9">
    <source>
        <dbReference type="EMBL" id="KAL3316866.1"/>
    </source>
</evidence>
<comment type="similarity">
    <text evidence="6">Belongs to the RAD23 family.</text>
</comment>
<dbReference type="PANTHER" id="PTHR10621">
    <property type="entry name" value="UV EXCISION REPAIR PROTEIN RAD23"/>
    <property type="match status" value="1"/>
</dbReference>
<dbReference type="GO" id="GO:0005737">
    <property type="term" value="C:cytoplasm"/>
    <property type="evidence" value="ECO:0007669"/>
    <property type="project" value="UniProtKB-SubCell"/>
</dbReference>
<dbReference type="Gene3D" id="1.10.8.10">
    <property type="entry name" value="DNA helicase RuvA subunit, C-terminal domain"/>
    <property type="match status" value="2"/>
</dbReference>